<name>A0A6M8HZU2_9PROT</name>
<protein>
    <submittedName>
        <fullName evidence="3">SDR family NAD(P)-dependent oxidoreductase</fullName>
    </submittedName>
</protein>
<dbReference type="InterPro" id="IPR002347">
    <property type="entry name" value="SDR_fam"/>
</dbReference>
<dbReference type="KEGG" id="lck:HN018_27730"/>
<dbReference type="InterPro" id="IPR036291">
    <property type="entry name" value="NAD(P)-bd_dom_sf"/>
</dbReference>
<proteinExistence type="inferred from homology"/>
<evidence type="ECO:0000256" key="1">
    <source>
        <dbReference type="ARBA" id="ARBA00006484"/>
    </source>
</evidence>
<dbReference type="GO" id="GO:0016491">
    <property type="term" value="F:oxidoreductase activity"/>
    <property type="evidence" value="ECO:0007669"/>
    <property type="project" value="UniProtKB-KW"/>
</dbReference>
<keyword evidence="4" id="KW-1185">Reference proteome</keyword>
<dbReference type="Gene3D" id="3.40.50.720">
    <property type="entry name" value="NAD(P)-binding Rossmann-like Domain"/>
    <property type="match status" value="1"/>
</dbReference>
<accession>A0A6M8HZU2</accession>
<evidence type="ECO:0000256" key="2">
    <source>
        <dbReference type="ARBA" id="ARBA00023002"/>
    </source>
</evidence>
<reference evidence="3 4" key="1">
    <citation type="journal article" date="2014" name="World J. Microbiol. Biotechnol.">
        <title>Biodiversity and physiological characteristics of Antarctic and Arctic lichens-associated bacteria.</title>
        <authorList>
            <person name="Lee Y.M."/>
            <person name="Kim E.H."/>
            <person name="Lee H.K."/>
            <person name="Hong S.G."/>
        </authorList>
    </citation>
    <scope>NUCLEOTIDE SEQUENCE [LARGE SCALE GENOMIC DNA]</scope>
    <source>
        <strain evidence="3 4">PAMC 26569</strain>
        <plasmid evidence="3">unnamed5</plasmid>
    </source>
</reference>
<evidence type="ECO:0000313" key="4">
    <source>
        <dbReference type="Proteomes" id="UP000500767"/>
    </source>
</evidence>
<sequence>MLLPVASSEGEPWHVVLACRDAKRAQAAVERLNGLGRSPGRRAEAMSLDLASLASVRAFATALIAKVSASSIPVLHGLVCNAGVQTGTKRTFTVDGFESSFGVNHLGHFLLVTKLLPILASPARVTVVASGTHDPAQKAGPPPPAWNEPAALFRGELGAGAAKDGPFALGQRLYTTSELANVYFTYALARRVATGVTANAFDPGLMPGTGLLRNAAPPLRFVAKHVLPHVKPLLRRFLTPNVHTVEESGAALARLMTDPLLGSTSGKYFEGQKEIRSSTGSYDTDRAEELWKVSEVLTETE</sequence>
<comment type="similarity">
    <text evidence="1">Belongs to the short-chain dehydrogenases/reductases (SDR) family.</text>
</comment>
<dbReference type="AlphaFoldDB" id="A0A6M8HZU2"/>
<dbReference type="Pfam" id="PF00106">
    <property type="entry name" value="adh_short"/>
    <property type="match status" value="1"/>
</dbReference>
<organism evidence="3 4">
    <name type="scientific">Lichenicola cladoniae</name>
    <dbReference type="NCBI Taxonomy" id="1484109"/>
    <lineage>
        <taxon>Bacteria</taxon>
        <taxon>Pseudomonadati</taxon>
        <taxon>Pseudomonadota</taxon>
        <taxon>Alphaproteobacteria</taxon>
        <taxon>Acetobacterales</taxon>
        <taxon>Acetobacteraceae</taxon>
        <taxon>Lichenicola</taxon>
    </lineage>
</organism>
<dbReference type="PANTHER" id="PTHR24320:SF152">
    <property type="entry name" value="SHORT-CHAIN DEHYDROGENASE_REDUCTASE FAMILY PROTEIN"/>
    <property type="match status" value="1"/>
</dbReference>
<gene>
    <name evidence="3" type="ORF">HN018_27730</name>
</gene>
<dbReference type="SUPFAM" id="SSF51735">
    <property type="entry name" value="NAD(P)-binding Rossmann-fold domains"/>
    <property type="match status" value="1"/>
</dbReference>
<evidence type="ECO:0000313" key="3">
    <source>
        <dbReference type="EMBL" id="QKE93912.1"/>
    </source>
</evidence>
<dbReference type="EMBL" id="CP053712">
    <property type="protein sequence ID" value="QKE93912.1"/>
    <property type="molecule type" value="Genomic_DNA"/>
</dbReference>
<geneLocation type="plasmid" evidence="3 4">
    <name>unnamed5</name>
</geneLocation>
<dbReference type="Proteomes" id="UP000500767">
    <property type="component" value="Plasmid unnamed5"/>
</dbReference>
<keyword evidence="3" id="KW-0614">Plasmid</keyword>
<dbReference type="PANTHER" id="PTHR24320">
    <property type="entry name" value="RETINOL DEHYDROGENASE"/>
    <property type="match status" value="1"/>
</dbReference>
<keyword evidence="2" id="KW-0560">Oxidoreductase</keyword>